<name>A0ABR0KS90_9PEZI</name>
<evidence type="ECO:0000256" key="1">
    <source>
        <dbReference type="ARBA" id="ARBA00022801"/>
    </source>
</evidence>
<evidence type="ECO:0000313" key="7">
    <source>
        <dbReference type="EMBL" id="KAK5123446.1"/>
    </source>
</evidence>
<organism evidence="7 8">
    <name type="scientific">Cryomyces antarcticus</name>
    <dbReference type="NCBI Taxonomy" id="329879"/>
    <lineage>
        <taxon>Eukaryota</taxon>
        <taxon>Fungi</taxon>
        <taxon>Dikarya</taxon>
        <taxon>Ascomycota</taxon>
        <taxon>Pezizomycotina</taxon>
        <taxon>Dothideomycetes</taxon>
        <taxon>Dothideomycetes incertae sedis</taxon>
        <taxon>Cryomyces</taxon>
    </lineage>
</organism>
<feature type="domain" description="PNPLA" evidence="6">
    <location>
        <begin position="24"/>
        <end position="155"/>
    </location>
</feature>
<keyword evidence="5" id="KW-0472">Membrane</keyword>
<evidence type="ECO:0000256" key="2">
    <source>
        <dbReference type="ARBA" id="ARBA00022963"/>
    </source>
</evidence>
<keyword evidence="8" id="KW-1185">Reference proteome</keyword>
<evidence type="ECO:0000313" key="8">
    <source>
        <dbReference type="Proteomes" id="UP001357485"/>
    </source>
</evidence>
<evidence type="ECO:0000256" key="4">
    <source>
        <dbReference type="PROSITE-ProRule" id="PRU01161"/>
    </source>
</evidence>
<keyword evidence="5" id="KW-0812">Transmembrane</keyword>
<evidence type="ECO:0000256" key="3">
    <source>
        <dbReference type="ARBA" id="ARBA00023098"/>
    </source>
</evidence>
<evidence type="ECO:0000259" key="6">
    <source>
        <dbReference type="PROSITE" id="PS51635"/>
    </source>
</evidence>
<proteinExistence type="predicted"/>
<feature type="transmembrane region" description="Helical" evidence="5">
    <location>
        <begin position="59"/>
        <end position="81"/>
    </location>
</feature>
<dbReference type="SUPFAM" id="SSF52151">
    <property type="entry name" value="FabD/lysophospholipase-like"/>
    <property type="match status" value="1"/>
</dbReference>
<comment type="caution">
    <text evidence="4">Lacks conserved residue(s) required for the propagation of feature annotation.</text>
</comment>
<dbReference type="InterPro" id="IPR002641">
    <property type="entry name" value="PNPLA_dom"/>
</dbReference>
<feature type="transmembrane region" description="Helical" evidence="5">
    <location>
        <begin position="102"/>
        <end position="120"/>
    </location>
</feature>
<dbReference type="Pfam" id="PF01734">
    <property type="entry name" value="Patatin"/>
    <property type="match status" value="1"/>
</dbReference>
<feature type="short sequence motif" description="GXSXG" evidence="4">
    <location>
        <begin position="62"/>
        <end position="66"/>
    </location>
</feature>
<reference evidence="7 8" key="1">
    <citation type="submission" date="2023-08" db="EMBL/GenBank/DDBJ databases">
        <title>Black Yeasts Isolated from many extreme environments.</title>
        <authorList>
            <person name="Coleine C."/>
            <person name="Stajich J.E."/>
            <person name="Selbmann L."/>
        </authorList>
    </citation>
    <scope>NUCLEOTIDE SEQUENCE [LARGE SCALE GENOMIC DNA]</scope>
    <source>
        <strain evidence="7 8">CCFEE 536</strain>
    </source>
</reference>
<dbReference type="PROSITE" id="PS51635">
    <property type="entry name" value="PNPLA"/>
    <property type="match status" value="1"/>
</dbReference>
<evidence type="ECO:0000256" key="5">
    <source>
        <dbReference type="SAM" id="Phobius"/>
    </source>
</evidence>
<dbReference type="Proteomes" id="UP001357485">
    <property type="component" value="Unassembled WGS sequence"/>
</dbReference>
<dbReference type="Gene3D" id="3.40.1090.10">
    <property type="entry name" value="Cytosolic phospholipase A2 catalytic domain"/>
    <property type="match status" value="1"/>
</dbReference>
<comment type="caution">
    <text evidence="7">The sequence shown here is derived from an EMBL/GenBank/DDBJ whole genome shotgun (WGS) entry which is preliminary data.</text>
</comment>
<dbReference type="EMBL" id="JAVRRA010025048">
    <property type="protein sequence ID" value="KAK5123446.1"/>
    <property type="molecule type" value="Genomic_DNA"/>
</dbReference>
<protein>
    <recommendedName>
        <fullName evidence="6">PNPLA domain-containing protein</fullName>
    </recommendedName>
</protein>
<keyword evidence="3" id="KW-0443">Lipid metabolism</keyword>
<dbReference type="InterPro" id="IPR016035">
    <property type="entry name" value="Acyl_Trfase/lysoPLipase"/>
</dbReference>
<dbReference type="PANTHER" id="PTHR24185">
    <property type="entry name" value="CALCIUM-INDEPENDENT PHOSPHOLIPASE A2-GAMMA"/>
    <property type="match status" value="1"/>
</dbReference>
<accession>A0ABR0KS90</accession>
<sequence length="155" mass="17728">MADHHDKEARLIRRKPLCAGLRILTLDGGGIRGIIELALPDKLEDRIGLDLPLHDLFDLIVGISTGGIIALGLAMTQYNVSVMKQRFLDLAKRTFKRTRAKYIRVFPSFADLMMMMVKLWESRYKTSPLQEGLIDLFHHASDLEREDEPDVLIER</sequence>
<keyword evidence="2" id="KW-0442">Lipid degradation</keyword>
<dbReference type="PANTHER" id="PTHR24185:SF1">
    <property type="entry name" value="CALCIUM-INDEPENDENT PHOSPHOLIPASE A2-GAMMA"/>
    <property type="match status" value="1"/>
</dbReference>
<keyword evidence="5" id="KW-1133">Transmembrane helix</keyword>
<keyword evidence="1" id="KW-0378">Hydrolase</keyword>
<feature type="short sequence motif" description="GXGXXG" evidence="4">
    <location>
        <begin position="28"/>
        <end position="33"/>
    </location>
</feature>
<gene>
    <name evidence="7" type="ORF">LTR16_003766</name>
</gene>